<keyword evidence="4 5" id="KW-0472">Membrane</keyword>
<feature type="transmembrane region" description="Helical" evidence="5">
    <location>
        <begin position="156"/>
        <end position="175"/>
    </location>
</feature>
<dbReference type="Pfam" id="PF04138">
    <property type="entry name" value="GtrA_DPMS_TM"/>
    <property type="match status" value="1"/>
</dbReference>
<name>A0A2H0UGD2_9BACT</name>
<feature type="transmembrane region" description="Helical" evidence="5">
    <location>
        <begin position="27"/>
        <end position="46"/>
    </location>
</feature>
<dbReference type="GO" id="GO:0016020">
    <property type="term" value="C:membrane"/>
    <property type="evidence" value="ECO:0007669"/>
    <property type="project" value="UniProtKB-SubCell"/>
</dbReference>
<feature type="transmembrane region" description="Helical" evidence="5">
    <location>
        <begin position="124"/>
        <end position="150"/>
    </location>
</feature>
<feature type="transmembrane region" description="Helical" evidence="5">
    <location>
        <begin position="53"/>
        <end position="72"/>
    </location>
</feature>
<feature type="transmembrane region" description="Helical" evidence="5">
    <location>
        <begin position="92"/>
        <end position="112"/>
    </location>
</feature>
<dbReference type="InterPro" id="IPR007267">
    <property type="entry name" value="GtrA_DPMS_TM"/>
</dbReference>
<dbReference type="AlphaFoldDB" id="A0A2H0UGD2"/>
<proteinExistence type="predicted"/>
<evidence type="ECO:0000256" key="2">
    <source>
        <dbReference type="ARBA" id="ARBA00022692"/>
    </source>
</evidence>
<protein>
    <recommendedName>
        <fullName evidence="6">GtrA/DPMS transmembrane domain-containing protein</fullName>
    </recommendedName>
</protein>
<organism evidence="7 8">
    <name type="scientific">Candidatus Kaiserbacteria bacterium CG10_big_fil_rev_8_21_14_0_10_45_20</name>
    <dbReference type="NCBI Taxonomy" id="1974607"/>
    <lineage>
        <taxon>Bacteria</taxon>
        <taxon>Candidatus Kaiseribacteriota</taxon>
    </lineage>
</organism>
<sequence>MLWHDSLRLMLIQKSCRHHTDTSKAPLLSIGIFCVRTTYLLTVILYSFYGTLFYIFVCAKIYTAFCKVAWGWSRYVYFRFNSFVFFTDVLHMYYLLSAGLVFIIATSINYFVSQQYVFTGSARSLYSGYLFFLIIGGVGLLFIRVLMYLFVDIAHLHYVISRTLIALVVGWWNYLMNLYLNFKVAEK</sequence>
<gene>
    <name evidence="7" type="ORF">COU15_00020</name>
</gene>
<comment type="caution">
    <text evidence="7">The sequence shown here is derived from an EMBL/GenBank/DDBJ whole genome shotgun (WGS) entry which is preliminary data.</text>
</comment>
<dbReference type="EMBL" id="PFBH01000001">
    <property type="protein sequence ID" value="PIR85468.1"/>
    <property type="molecule type" value="Genomic_DNA"/>
</dbReference>
<evidence type="ECO:0000259" key="6">
    <source>
        <dbReference type="Pfam" id="PF04138"/>
    </source>
</evidence>
<keyword evidence="3 5" id="KW-1133">Transmembrane helix</keyword>
<evidence type="ECO:0000256" key="3">
    <source>
        <dbReference type="ARBA" id="ARBA00022989"/>
    </source>
</evidence>
<evidence type="ECO:0000256" key="5">
    <source>
        <dbReference type="SAM" id="Phobius"/>
    </source>
</evidence>
<reference evidence="8" key="1">
    <citation type="submission" date="2017-09" db="EMBL/GenBank/DDBJ databases">
        <title>Depth-based differentiation of microbial function through sediment-hosted aquifers and enrichment of novel symbionts in the deep terrestrial subsurface.</title>
        <authorList>
            <person name="Probst A.J."/>
            <person name="Ladd B."/>
            <person name="Jarett J.K."/>
            <person name="Geller-Mcgrath D.E."/>
            <person name="Sieber C.M.K."/>
            <person name="Emerson J.B."/>
            <person name="Anantharaman K."/>
            <person name="Thomas B.C."/>
            <person name="Malmstrom R."/>
            <person name="Stieglmeier M."/>
            <person name="Klingl A."/>
            <person name="Woyke T."/>
            <person name="Ryan C.M."/>
            <person name="Banfield J.F."/>
        </authorList>
    </citation>
    <scope>NUCLEOTIDE SEQUENCE [LARGE SCALE GENOMIC DNA]</scope>
</reference>
<dbReference type="Proteomes" id="UP000229315">
    <property type="component" value="Unassembled WGS sequence"/>
</dbReference>
<evidence type="ECO:0000313" key="8">
    <source>
        <dbReference type="Proteomes" id="UP000229315"/>
    </source>
</evidence>
<evidence type="ECO:0000256" key="4">
    <source>
        <dbReference type="ARBA" id="ARBA00023136"/>
    </source>
</evidence>
<evidence type="ECO:0000256" key="1">
    <source>
        <dbReference type="ARBA" id="ARBA00004141"/>
    </source>
</evidence>
<dbReference type="GO" id="GO:0000271">
    <property type="term" value="P:polysaccharide biosynthetic process"/>
    <property type="evidence" value="ECO:0007669"/>
    <property type="project" value="InterPro"/>
</dbReference>
<feature type="domain" description="GtrA/DPMS transmembrane" evidence="6">
    <location>
        <begin position="81"/>
        <end position="180"/>
    </location>
</feature>
<keyword evidence="2 5" id="KW-0812">Transmembrane</keyword>
<evidence type="ECO:0000313" key="7">
    <source>
        <dbReference type="EMBL" id="PIR85468.1"/>
    </source>
</evidence>
<accession>A0A2H0UGD2</accession>
<comment type="subcellular location">
    <subcellularLocation>
        <location evidence="1">Membrane</location>
        <topology evidence="1">Multi-pass membrane protein</topology>
    </subcellularLocation>
</comment>